<sequence length="96" mass="10836">MELTTDPTCKLCGRPANLESILYSCRTALTSRRFRWRHDKIFSDIAANLDVARTKKPLMQTMQTFINYVKEGEQSQSNNKSTNSTNSGSLASASDW</sequence>
<dbReference type="AlphaFoldDB" id="A0A9D4ERF4"/>
<keyword evidence="3" id="KW-1185">Reference proteome</keyword>
<evidence type="ECO:0008006" key="4">
    <source>
        <dbReference type="Google" id="ProtNLM"/>
    </source>
</evidence>
<organism evidence="2 3">
    <name type="scientific">Dreissena polymorpha</name>
    <name type="common">Zebra mussel</name>
    <name type="synonym">Mytilus polymorpha</name>
    <dbReference type="NCBI Taxonomy" id="45954"/>
    <lineage>
        <taxon>Eukaryota</taxon>
        <taxon>Metazoa</taxon>
        <taxon>Spiralia</taxon>
        <taxon>Lophotrochozoa</taxon>
        <taxon>Mollusca</taxon>
        <taxon>Bivalvia</taxon>
        <taxon>Autobranchia</taxon>
        <taxon>Heteroconchia</taxon>
        <taxon>Euheterodonta</taxon>
        <taxon>Imparidentia</taxon>
        <taxon>Neoheterodontei</taxon>
        <taxon>Myida</taxon>
        <taxon>Dreissenoidea</taxon>
        <taxon>Dreissenidae</taxon>
        <taxon>Dreissena</taxon>
    </lineage>
</organism>
<gene>
    <name evidence="2" type="ORF">DPMN_163069</name>
</gene>
<comment type="caution">
    <text evidence="2">The sequence shown here is derived from an EMBL/GenBank/DDBJ whole genome shotgun (WGS) entry which is preliminary data.</text>
</comment>
<evidence type="ECO:0000313" key="3">
    <source>
        <dbReference type="Proteomes" id="UP000828390"/>
    </source>
</evidence>
<name>A0A9D4ERF4_DREPO</name>
<feature type="compositionally biased region" description="Low complexity" evidence="1">
    <location>
        <begin position="74"/>
        <end position="89"/>
    </location>
</feature>
<proteinExistence type="predicted"/>
<accession>A0A9D4ERF4</accession>
<feature type="region of interest" description="Disordered" evidence="1">
    <location>
        <begin position="70"/>
        <end position="96"/>
    </location>
</feature>
<protein>
    <recommendedName>
        <fullName evidence="4">Reverse transcriptase</fullName>
    </recommendedName>
</protein>
<reference evidence="2" key="1">
    <citation type="journal article" date="2019" name="bioRxiv">
        <title>The Genome of the Zebra Mussel, Dreissena polymorpha: A Resource for Invasive Species Research.</title>
        <authorList>
            <person name="McCartney M.A."/>
            <person name="Auch B."/>
            <person name="Kono T."/>
            <person name="Mallez S."/>
            <person name="Zhang Y."/>
            <person name="Obille A."/>
            <person name="Becker A."/>
            <person name="Abrahante J.E."/>
            <person name="Garbe J."/>
            <person name="Badalamenti J.P."/>
            <person name="Herman A."/>
            <person name="Mangelson H."/>
            <person name="Liachko I."/>
            <person name="Sullivan S."/>
            <person name="Sone E.D."/>
            <person name="Koren S."/>
            <person name="Silverstein K.A.T."/>
            <person name="Beckman K.B."/>
            <person name="Gohl D.M."/>
        </authorList>
    </citation>
    <scope>NUCLEOTIDE SEQUENCE</scope>
    <source>
        <strain evidence="2">Duluth1</strain>
        <tissue evidence="2">Whole animal</tissue>
    </source>
</reference>
<reference evidence="2" key="2">
    <citation type="submission" date="2020-11" db="EMBL/GenBank/DDBJ databases">
        <authorList>
            <person name="McCartney M.A."/>
            <person name="Auch B."/>
            <person name="Kono T."/>
            <person name="Mallez S."/>
            <person name="Becker A."/>
            <person name="Gohl D.M."/>
            <person name="Silverstein K.A.T."/>
            <person name="Koren S."/>
            <person name="Bechman K.B."/>
            <person name="Herman A."/>
            <person name="Abrahante J.E."/>
            <person name="Garbe J."/>
        </authorList>
    </citation>
    <scope>NUCLEOTIDE SEQUENCE</scope>
    <source>
        <strain evidence="2">Duluth1</strain>
        <tissue evidence="2">Whole animal</tissue>
    </source>
</reference>
<dbReference type="EMBL" id="JAIWYP010000008">
    <property type="protein sequence ID" value="KAH3784990.1"/>
    <property type="molecule type" value="Genomic_DNA"/>
</dbReference>
<evidence type="ECO:0000313" key="2">
    <source>
        <dbReference type="EMBL" id="KAH3784990.1"/>
    </source>
</evidence>
<evidence type="ECO:0000256" key="1">
    <source>
        <dbReference type="SAM" id="MobiDB-lite"/>
    </source>
</evidence>
<dbReference type="Proteomes" id="UP000828390">
    <property type="component" value="Unassembled WGS sequence"/>
</dbReference>